<evidence type="ECO:0000313" key="7">
    <source>
        <dbReference type="EMBL" id="PJZ26402.1"/>
    </source>
</evidence>
<dbReference type="PANTHER" id="PTHR47036:SF1">
    <property type="entry name" value="COBALT-FACTOR III C(17)-METHYLTRANSFERASE-RELATED"/>
    <property type="match status" value="1"/>
</dbReference>
<dbReference type="InterPro" id="IPR014776">
    <property type="entry name" value="4pyrrole_Mease_sub2"/>
</dbReference>
<dbReference type="EMBL" id="NPDN01000003">
    <property type="protein sequence ID" value="PJZ26402.1"/>
    <property type="molecule type" value="Genomic_DNA"/>
</dbReference>
<dbReference type="PANTHER" id="PTHR47036">
    <property type="entry name" value="COBALT-FACTOR III C(17)-METHYLTRANSFERASE-RELATED"/>
    <property type="match status" value="1"/>
</dbReference>
<dbReference type="InterPro" id="IPR051810">
    <property type="entry name" value="Precorrin_MeTrfase"/>
</dbReference>
<keyword evidence="3 7" id="KW-0489">Methyltransferase</keyword>
<dbReference type="OrthoDB" id="9772960at2"/>
<feature type="domain" description="Tetrapyrrole methylase" evidence="6">
    <location>
        <begin position="8"/>
        <end position="216"/>
    </location>
</feature>
<keyword evidence="8" id="KW-1185">Reference proteome</keyword>
<dbReference type="InterPro" id="IPR000878">
    <property type="entry name" value="4pyrrol_Mease"/>
</dbReference>
<dbReference type="AlphaFoldDB" id="A0A2M9XFP4"/>
<reference evidence="7 8" key="1">
    <citation type="submission" date="2017-07" db="EMBL/GenBank/DDBJ databases">
        <title>Leptospira spp. isolated from tropical soils.</title>
        <authorList>
            <person name="Thibeaux R."/>
            <person name="Iraola G."/>
            <person name="Ferres I."/>
            <person name="Bierque E."/>
            <person name="Girault D."/>
            <person name="Soupe-Gilbert M.-E."/>
            <person name="Picardeau M."/>
            <person name="Goarant C."/>
        </authorList>
    </citation>
    <scope>NUCLEOTIDE SEQUENCE [LARGE SCALE GENOMIC DNA]</scope>
    <source>
        <strain evidence="7 8">MCA1-C-A1</strain>
    </source>
</reference>
<proteinExistence type="predicted"/>
<dbReference type="Proteomes" id="UP000232196">
    <property type="component" value="Unassembled WGS sequence"/>
</dbReference>
<dbReference type="Gene3D" id="3.30.950.10">
    <property type="entry name" value="Methyltransferase, Cobalt-precorrin-4 Transmethylase, Domain 2"/>
    <property type="match status" value="1"/>
</dbReference>
<evidence type="ECO:0000256" key="3">
    <source>
        <dbReference type="ARBA" id="ARBA00022603"/>
    </source>
</evidence>
<dbReference type="NCBIfam" id="TIGR01466">
    <property type="entry name" value="cobJ_cbiH"/>
    <property type="match status" value="1"/>
</dbReference>
<accession>A0A2M9XFP4</accession>
<keyword evidence="4 7" id="KW-0808">Transferase</keyword>
<sequence length="487" mass="54316">MNETPKGKLNIVGIGPGNDSHITPAALSAIKEADSIIGYTTYINLVKHHLSGKQVTRTGMTEEITRAQTAVESAKSGQTVTLISSGDAGVYGMAGLVFEVLRKTGWKKGDSPEIKMIPGISADSSCGSLVGAPMVHDSARISLSDLLTPWTVIENRIESAAKGDFVINLYNPASGRRQRQIVEAARIIKKYRPGATPVALVKSAYRRQENIQFSDLDHFLEFEIGMNTTVIIGSSQSFVYEGFFVTPRGYGNKYSLEDGSLKPGQNRAVSLRTENDLASRIAKESPSPNLNITKIQGAFVKTSTTVFKPEKEADIETQDSSVKIALKALQFLDIAPQKKETKVSELRSEENIQYLGRIGGAILYKKSEDYYLIGKLKRPVNLETFGFWNSIEQDLKWTELKIKDQEIVSQNRFDILITFSSEGSPEEVYDLFSIYRNSSISERLWNYVLDNSKKTLLENRKYTDARWLGHSPKQVWTSFRENILKCD</sequence>
<dbReference type="InterPro" id="IPR014777">
    <property type="entry name" value="4pyrrole_Mease_sub1"/>
</dbReference>
<dbReference type="GO" id="GO:0032259">
    <property type="term" value="P:methylation"/>
    <property type="evidence" value="ECO:0007669"/>
    <property type="project" value="UniProtKB-KW"/>
</dbReference>
<dbReference type="GO" id="GO:0008168">
    <property type="term" value="F:methyltransferase activity"/>
    <property type="evidence" value="ECO:0007669"/>
    <property type="project" value="UniProtKB-KW"/>
</dbReference>
<keyword evidence="2" id="KW-0169">Cobalamin biosynthesis</keyword>
<evidence type="ECO:0000259" key="6">
    <source>
        <dbReference type="Pfam" id="PF00590"/>
    </source>
</evidence>
<dbReference type="SUPFAM" id="SSF53790">
    <property type="entry name" value="Tetrapyrrole methylase"/>
    <property type="match status" value="1"/>
</dbReference>
<dbReference type="UniPathway" id="UPA00148"/>
<protein>
    <submittedName>
        <fullName evidence="7">Precorrin-3B C(17)-methyltransferase</fullName>
    </submittedName>
</protein>
<evidence type="ECO:0000256" key="1">
    <source>
        <dbReference type="ARBA" id="ARBA00004953"/>
    </source>
</evidence>
<dbReference type="RefSeq" id="WP_100706189.1">
    <property type="nucleotide sequence ID" value="NZ_NPDL01000003.1"/>
</dbReference>
<gene>
    <name evidence="7" type="primary">cobJ</name>
    <name evidence="7" type="ORF">CH357_07890</name>
</gene>
<comment type="pathway">
    <text evidence="1">Cofactor biosynthesis; adenosylcobalamin biosynthesis.</text>
</comment>
<organism evidence="7 8">
    <name type="scientific">Leptospira hartskeerlii</name>
    <dbReference type="NCBI Taxonomy" id="2023177"/>
    <lineage>
        <taxon>Bacteria</taxon>
        <taxon>Pseudomonadati</taxon>
        <taxon>Spirochaetota</taxon>
        <taxon>Spirochaetia</taxon>
        <taxon>Leptospirales</taxon>
        <taxon>Leptospiraceae</taxon>
        <taxon>Leptospira</taxon>
    </lineage>
</organism>
<dbReference type="InterPro" id="IPR006363">
    <property type="entry name" value="Cbl_synth_CobJ/CibH_dom"/>
</dbReference>
<evidence type="ECO:0000256" key="2">
    <source>
        <dbReference type="ARBA" id="ARBA00022573"/>
    </source>
</evidence>
<comment type="caution">
    <text evidence="7">The sequence shown here is derived from an EMBL/GenBank/DDBJ whole genome shotgun (WGS) entry which is preliminary data.</text>
</comment>
<dbReference type="GO" id="GO:0009236">
    <property type="term" value="P:cobalamin biosynthetic process"/>
    <property type="evidence" value="ECO:0007669"/>
    <property type="project" value="UniProtKB-UniPathway"/>
</dbReference>
<dbReference type="Pfam" id="PF00590">
    <property type="entry name" value="TP_methylase"/>
    <property type="match status" value="1"/>
</dbReference>
<dbReference type="InterPro" id="IPR035996">
    <property type="entry name" value="4pyrrol_Methylase_sf"/>
</dbReference>
<evidence type="ECO:0000256" key="5">
    <source>
        <dbReference type="ARBA" id="ARBA00022691"/>
    </source>
</evidence>
<keyword evidence="5" id="KW-0949">S-adenosyl-L-methionine</keyword>
<dbReference type="CDD" id="cd11646">
    <property type="entry name" value="Precorrin_3B_C17_MT"/>
    <property type="match status" value="1"/>
</dbReference>
<evidence type="ECO:0000313" key="8">
    <source>
        <dbReference type="Proteomes" id="UP000232196"/>
    </source>
</evidence>
<name>A0A2M9XFP4_9LEPT</name>
<evidence type="ECO:0000256" key="4">
    <source>
        <dbReference type="ARBA" id="ARBA00022679"/>
    </source>
</evidence>
<dbReference type="Gene3D" id="3.40.1010.10">
    <property type="entry name" value="Cobalt-precorrin-4 Transmethylase, Domain 1"/>
    <property type="match status" value="1"/>
</dbReference>